<proteinExistence type="predicted"/>
<evidence type="ECO:0000256" key="4">
    <source>
        <dbReference type="ARBA" id="ARBA00023187"/>
    </source>
</evidence>
<keyword evidence="3" id="KW-0677">Repeat</keyword>
<dbReference type="GO" id="GO:0000243">
    <property type="term" value="C:commitment complex"/>
    <property type="evidence" value="ECO:0007669"/>
    <property type="project" value="TreeGrafter"/>
</dbReference>
<dbReference type="EMBL" id="GGEC01031241">
    <property type="protein sequence ID" value="MBX11725.1"/>
    <property type="molecule type" value="Transcribed_RNA"/>
</dbReference>
<dbReference type="AlphaFoldDB" id="A0A2P2L181"/>
<evidence type="ECO:0000256" key="1">
    <source>
        <dbReference type="ARBA" id="ARBA00004123"/>
    </source>
</evidence>
<dbReference type="Gene3D" id="1.25.40.10">
    <property type="entry name" value="Tetratricopeptide repeat domain"/>
    <property type="match status" value="1"/>
</dbReference>
<dbReference type="PANTHER" id="PTHR17204:SF26">
    <property type="entry name" value="PRE-MRNA-PROCESSING FACTOR 39-2"/>
    <property type="match status" value="1"/>
</dbReference>
<keyword evidence="4" id="KW-0508">mRNA splicing</keyword>
<dbReference type="SMART" id="SM00386">
    <property type="entry name" value="HAT"/>
    <property type="match status" value="2"/>
</dbReference>
<evidence type="ECO:0000313" key="6">
    <source>
        <dbReference type="EMBL" id="MBX11725.1"/>
    </source>
</evidence>
<dbReference type="GO" id="GO:0005685">
    <property type="term" value="C:U1 snRNP"/>
    <property type="evidence" value="ECO:0007669"/>
    <property type="project" value="TreeGrafter"/>
</dbReference>
<dbReference type="InterPro" id="IPR003107">
    <property type="entry name" value="HAT"/>
</dbReference>
<sequence>MLRLCTPDKAVEVFERAVKSATYSVDMWVDYCSFASSTFKDPSDIRRLFKRGLSFVGNDYLCHALWDKYIAFEFSKQHWGSLAHIYIQTLRFPTKKLHHYYDRYVLSV</sequence>
<dbReference type="GO" id="GO:0071004">
    <property type="term" value="C:U2-type prespliceosome"/>
    <property type="evidence" value="ECO:0007669"/>
    <property type="project" value="TreeGrafter"/>
</dbReference>
<accession>A0A2P2L181</accession>
<dbReference type="Pfam" id="PF23240">
    <property type="entry name" value="HAT_PRP39_N"/>
    <property type="match status" value="1"/>
</dbReference>
<reference evidence="6" key="1">
    <citation type="submission" date="2018-02" db="EMBL/GenBank/DDBJ databases">
        <title>Rhizophora mucronata_Transcriptome.</title>
        <authorList>
            <person name="Meera S.P."/>
            <person name="Sreeshan A."/>
            <person name="Augustine A."/>
        </authorList>
    </citation>
    <scope>NUCLEOTIDE SEQUENCE</scope>
    <source>
        <tissue evidence="6">Leaf</tissue>
    </source>
</reference>
<keyword evidence="5" id="KW-0539">Nucleus</keyword>
<evidence type="ECO:0000256" key="2">
    <source>
        <dbReference type="ARBA" id="ARBA00022664"/>
    </source>
</evidence>
<dbReference type="InterPro" id="IPR011990">
    <property type="entry name" value="TPR-like_helical_dom_sf"/>
</dbReference>
<comment type="subcellular location">
    <subcellularLocation>
        <location evidence="1">Nucleus</location>
    </subcellularLocation>
</comment>
<dbReference type="PANTHER" id="PTHR17204">
    <property type="entry name" value="PRE-MRNA PROCESSING PROTEIN PRP39-RELATED"/>
    <property type="match status" value="1"/>
</dbReference>
<organism evidence="6">
    <name type="scientific">Rhizophora mucronata</name>
    <name type="common">Asiatic mangrove</name>
    <dbReference type="NCBI Taxonomy" id="61149"/>
    <lineage>
        <taxon>Eukaryota</taxon>
        <taxon>Viridiplantae</taxon>
        <taxon>Streptophyta</taxon>
        <taxon>Embryophyta</taxon>
        <taxon>Tracheophyta</taxon>
        <taxon>Spermatophyta</taxon>
        <taxon>Magnoliopsida</taxon>
        <taxon>eudicotyledons</taxon>
        <taxon>Gunneridae</taxon>
        <taxon>Pentapetalae</taxon>
        <taxon>rosids</taxon>
        <taxon>fabids</taxon>
        <taxon>Malpighiales</taxon>
        <taxon>Rhizophoraceae</taxon>
        <taxon>Rhizophora</taxon>
    </lineage>
</organism>
<evidence type="ECO:0000256" key="5">
    <source>
        <dbReference type="ARBA" id="ARBA00023242"/>
    </source>
</evidence>
<evidence type="ECO:0000256" key="3">
    <source>
        <dbReference type="ARBA" id="ARBA00022737"/>
    </source>
</evidence>
<dbReference type="GO" id="GO:0000395">
    <property type="term" value="P:mRNA 5'-splice site recognition"/>
    <property type="evidence" value="ECO:0007669"/>
    <property type="project" value="TreeGrafter"/>
</dbReference>
<name>A0A2P2L181_RHIMU</name>
<protein>
    <submittedName>
        <fullName evidence="6">Pre-mRNA-processing protein prp39</fullName>
    </submittedName>
</protein>
<dbReference type="GO" id="GO:0030627">
    <property type="term" value="F:pre-mRNA 5'-splice site binding"/>
    <property type="evidence" value="ECO:0007669"/>
    <property type="project" value="TreeGrafter"/>
</dbReference>
<dbReference type="SUPFAM" id="SSF48452">
    <property type="entry name" value="TPR-like"/>
    <property type="match status" value="1"/>
</dbReference>
<keyword evidence="2" id="KW-0507">mRNA processing</keyword>